<dbReference type="GO" id="GO:0045492">
    <property type="term" value="P:xylan biosynthetic process"/>
    <property type="evidence" value="ECO:0007669"/>
    <property type="project" value="InterPro"/>
</dbReference>
<dbReference type="EMBL" id="CAJGYO010000010">
    <property type="protein sequence ID" value="CAD6257577.1"/>
    <property type="molecule type" value="Genomic_DNA"/>
</dbReference>
<feature type="region of interest" description="Disordered" evidence="5">
    <location>
        <begin position="68"/>
        <end position="106"/>
    </location>
</feature>
<evidence type="ECO:0000256" key="1">
    <source>
        <dbReference type="ARBA" id="ARBA00004194"/>
    </source>
</evidence>
<keyword evidence="2" id="KW-0812">Transmembrane</keyword>
<dbReference type="InterPro" id="IPR006514">
    <property type="entry name" value="IRX15/GXM/AGM"/>
</dbReference>
<dbReference type="OrthoDB" id="659630at2759"/>
<dbReference type="AlphaFoldDB" id="A0A811QGU1"/>
<gene>
    <name evidence="6" type="ORF">NCGR_LOCUS41062</name>
</gene>
<protein>
    <recommendedName>
        <fullName evidence="8">Polysaccharide biosynthesis domain-containing protein</fullName>
    </recommendedName>
</protein>
<feature type="compositionally biased region" description="Low complexity" evidence="5">
    <location>
        <begin position="68"/>
        <end position="82"/>
    </location>
</feature>
<evidence type="ECO:0000256" key="4">
    <source>
        <dbReference type="ARBA" id="ARBA00023136"/>
    </source>
</evidence>
<sequence length="340" mass="35607">MTSPMHARKAKLKTHLISAKAKLKHNVTPRRVVLLAAAATSAFLLVFTLRTLHSAALRGARAGAAGATAAPAAASTPPAAVADAHHADDQQEQQHHHHQQQECASKVPASVAEALVHYATSNETPRQTEAEAGAAARVLARRAPCGLLLFGLGPDSALWAALNHGGRTLFLEADADRIASARAAHPAGIDLQAHTVAFQQEAMTMTTPSDGDLLLVALRNSSDCAAAASPAKPLAPDHLEQSPCALAPRGLPAAFYEAEWDVIVVNAPVPGAIYTAGVAARARRPGTGETDVLVHGVDGTAEESLARAFLCEGYLKEEAGRLRHFSIPSHRDKDAMPFCP</sequence>
<keyword evidence="4" id="KW-0472">Membrane</keyword>
<name>A0A811QGU1_9POAL</name>
<dbReference type="Pfam" id="PF21729">
    <property type="entry name" value="IRX15_IRX15L_GXM"/>
    <property type="match status" value="1"/>
</dbReference>
<proteinExistence type="predicted"/>
<evidence type="ECO:0000313" key="7">
    <source>
        <dbReference type="Proteomes" id="UP000604825"/>
    </source>
</evidence>
<comment type="subcellular location">
    <subcellularLocation>
        <location evidence="1">Golgi apparatus membrane</location>
        <topology evidence="1">Single-pass membrane protein</topology>
    </subcellularLocation>
</comment>
<evidence type="ECO:0000256" key="3">
    <source>
        <dbReference type="ARBA" id="ARBA00022989"/>
    </source>
</evidence>
<dbReference type="NCBIfam" id="TIGR01627">
    <property type="entry name" value="A_thal_3515"/>
    <property type="match status" value="1"/>
</dbReference>
<dbReference type="Proteomes" id="UP000604825">
    <property type="component" value="Unassembled WGS sequence"/>
</dbReference>
<dbReference type="GO" id="GO:0000139">
    <property type="term" value="C:Golgi membrane"/>
    <property type="evidence" value="ECO:0007669"/>
    <property type="project" value="UniProtKB-SubCell"/>
</dbReference>
<organism evidence="6 7">
    <name type="scientific">Miscanthus lutarioriparius</name>
    <dbReference type="NCBI Taxonomy" id="422564"/>
    <lineage>
        <taxon>Eukaryota</taxon>
        <taxon>Viridiplantae</taxon>
        <taxon>Streptophyta</taxon>
        <taxon>Embryophyta</taxon>
        <taxon>Tracheophyta</taxon>
        <taxon>Spermatophyta</taxon>
        <taxon>Magnoliopsida</taxon>
        <taxon>Liliopsida</taxon>
        <taxon>Poales</taxon>
        <taxon>Poaceae</taxon>
        <taxon>PACMAD clade</taxon>
        <taxon>Panicoideae</taxon>
        <taxon>Andropogonodae</taxon>
        <taxon>Andropogoneae</taxon>
        <taxon>Saccharinae</taxon>
        <taxon>Miscanthus</taxon>
    </lineage>
</organism>
<dbReference type="PANTHER" id="PTHR31444">
    <property type="entry name" value="OS11G0490100 PROTEIN"/>
    <property type="match status" value="1"/>
</dbReference>
<accession>A0A811QGU1</accession>
<keyword evidence="3" id="KW-1133">Transmembrane helix</keyword>
<evidence type="ECO:0000256" key="2">
    <source>
        <dbReference type="ARBA" id="ARBA00022692"/>
    </source>
</evidence>
<feature type="compositionally biased region" description="Basic and acidic residues" evidence="5">
    <location>
        <begin position="83"/>
        <end position="94"/>
    </location>
</feature>
<evidence type="ECO:0000313" key="6">
    <source>
        <dbReference type="EMBL" id="CAD6257577.1"/>
    </source>
</evidence>
<comment type="caution">
    <text evidence="6">The sequence shown here is derived from an EMBL/GenBank/DDBJ whole genome shotgun (WGS) entry which is preliminary data.</text>
</comment>
<reference evidence="6" key="1">
    <citation type="submission" date="2020-10" db="EMBL/GenBank/DDBJ databases">
        <authorList>
            <person name="Han B."/>
            <person name="Lu T."/>
            <person name="Zhao Q."/>
            <person name="Huang X."/>
            <person name="Zhao Y."/>
        </authorList>
    </citation>
    <scope>NUCLEOTIDE SEQUENCE</scope>
</reference>
<keyword evidence="7" id="KW-1185">Reference proteome</keyword>
<evidence type="ECO:0008006" key="8">
    <source>
        <dbReference type="Google" id="ProtNLM"/>
    </source>
</evidence>
<evidence type="ECO:0000256" key="5">
    <source>
        <dbReference type="SAM" id="MobiDB-lite"/>
    </source>
</evidence>